<dbReference type="SUPFAM" id="SSF48452">
    <property type="entry name" value="TPR-like"/>
    <property type="match status" value="1"/>
</dbReference>
<dbReference type="GO" id="GO:0008476">
    <property type="term" value="F:protein-tyrosine sulfotransferase activity"/>
    <property type="evidence" value="ECO:0007669"/>
    <property type="project" value="InterPro"/>
</dbReference>
<proteinExistence type="predicted"/>
<dbReference type="Gene3D" id="1.25.40.10">
    <property type="entry name" value="Tetratricopeptide repeat domain"/>
    <property type="match status" value="1"/>
</dbReference>
<dbReference type="Pfam" id="PF13469">
    <property type="entry name" value="Sulfotransfer_3"/>
    <property type="match status" value="1"/>
</dbReference>
<dbReference type="AlphaFoldDB" id="A0A1S7LH23"/>
<name>A0A1S7LH23_MAGMO</name>
<dbReference type="Gene3D" id="3.40.50.300">
    <property type="entry name" value="P-loop containing nucleotide triphosphate hydrolases"/>
    <property type="match status" value="1"/>
</dbReference>
<organism evidence="2">
    <name type="scientific">Magnetococcus massalia (strain MO-1)</name>
    <dbReference type="NCBI Taxonomy" id="451514"/>
    <lineage>
        <taxon>Bacteria</taxon>
        <taxon>Pseudomonadati</taxon>
        <taxon>Pseudomonadota</taxon>
        <taxon>Magnetococcia</taxon>
        <taxon>Magnetococcales</taxon>
        <taxon>Magnetococcaceae</taxon>
        <taxon>Magnetococcus</taxon>
    </lineage>
</organism>
<sequence>MRQNTVGMSALLQSSIEHHVAGRHKEAEKGYLGCLTSETDRPIALENLTVLALERGELEQAKQHAQARLAITPMTVNALHNMAIVQMKLGNLYEADSFFELTLEHHRENVAVFQNAAQVLFLRMQRGYPVAGRFLVRVKEGVERFPDDPILLHNLALIRYLQGNSQESRVLFEACARRTGGDALTLYRLFSGPGSEDEGIYKMLCRHIDKLDGRSPIEQVNLLFARHRAEEAREDAPAQARYLDQANAAMARIRPVVLHNEKLMTLKLQKIKEHLQEIEVDGLPGPRPIFIIGMPRNGSSLVEQVLAASGMVEPCGELPLLNEALGQLLMPLMQGVDPATLDYASMVQEARNYYLQGVQERGVTKGWFVDKMAENSRFAGLLPVLFPECKVVYVTRDAVEIGLSCYRQYFFEGHGWSCTPHGIADYIHYVESALEAWKSWFEKPWHTLSYEALVNQPEEQAQALFEYLELPWDVNCLDIKSGGRPIVSAAMDQVPMPIHKRGLHRSKQYPLFVKTLKDAMVAVKEKAEKFAS</sequence>
<accession>A0A1S7LH23</accession>
<protein>
    <submittedName>
        <fullName evidence="2">Uncharacterized protein</fullName>
    </submittedName>
</protein>
<dbReference type="PANTHER" id="PTHR12788">
    <property type="entry name" value="PROTEIN-TYROSINE SULFOTRANSFERASE 2"/>
    <property type="match status" value="1"/>
</dbReference>
<dbReference type="InterPro" id="IPR026634">
    <property type="entry name" value="TPST-like"/>
</dbReference>
<dbReference type="SMART" id="SM00028">
    <property type="entry name" value="TPR"/>
    <property type="match status" value="3"/>
</dbReference>
<keyword evidence="1" id="KW-0808">Transferase</keyword>
<gene>
    <name evidence="2" type="ORF">MAGMO_2079</name>
</gene>
<dbReference type="InterPro" id="IPR027417">
    <property type="entry name" value="P-loop_NTPase"/>
</dbReference>
<reference evidence="2" key="1">
    <citation type="submission" date="2015-04" db="EMBL/GenBank/DDBJ databases">
        <authorList>
            <person name="Syromyatnikov M.Y."/>
            <person name="Popov V.N."/>
        </authorList>
    </citation>
    <scope>NUCLEOTIDE SEQUENCE</scope>
    <source>
        <strain evidence="2">MO-1</strain>
    </source>
</reference>
<dbReference type="InterPro" id="IPR011990">
    <property type="entry name" value="TPR-like_helical_dom_sf"/>
</dbReference>
<dbReference type="EMBL" id="LO017727">
    <property type="protein sequence ID" value="CRH06250.1"/>
    <property type="molecule type" value="Genomic_DNA"/>
</dbReference>
<evidence type="ECO:0000313" key="2">
    <source>
        <dbReference type="EMBL" id="CRH06250.1"/>
    </source>
</evidence>
<dbReference type="PANTHER" id="PTHR12788:SF10">
    <property type="entry name" value="PROTEIN-TYROSINE SULFOTRANSFERASE"/>
    <property type="match status" value="1"/>
</dbReference>
<dbReference type="InterPro" id="IPR019734">
    <property type="entry name" value="TPR_rpt"/>
</dbReference>
<dbReference type="SUPFAM" id="SSF52540">
    <property type="entry name" value="P-loop containing nucleoside triphosphate hydrolases"/>
    <property type="match status" value="1"/>
</dbReference>
<evidence type="ECO:0000256" key="1">
    <source>
        <dbReference type="ARBA" id="ARBA00022679"/>
    </source>
</evidence>